<evidence type="ECO:0000256" key="3">
    <source>
        <dbReference type="ARBA" id="ARBA00023002"/>
    </source>
</evidence>
<name>A0AA43TX76_9LECA</name>
<keyword evidence="4" id="KW-0186">Copper</keyword>
<dbReference type="Pfam" id="PF07731">
    <property type="entry name" value="Cu-oxidase_2"/>
    <property type="match status" value="1"/>
</dbReference>
<evidence type="ECO:0000256" key="1">
    <source>
        <dbReference type="ARBA" id="ARBA00010609"/>
    </source>
</evidence>
<comment type="caution">
    <text evidence="9">The sequence shown here is derived from an EMBL/GenBank/DDBJ whole genome shotgun (WGS) entry which is preliminary data.</text>
</comment>
<evidence type="ECO:0000313" key="9">
    <source>
        <dbReference type="EMBL" id="MDI1491219.1"/>
    </source>
</evidence>
<feature type="domain" description="Plastocyanin-like" evidence="8">
    <location>
        <begin position="221"/>
        <end position="322"/>
    </location>
</feature>
<feature type="compositionally biased region" description="Pro residues" evidence="5">
    <location>
        <begin position="133"/>
        <end position="143"/>
    </location>
</feature>
<dbReference type="PANTHER" id="PTHR11709:SF71">
    <property type="entry name" value="OXIDOREDUCTASE TPCJ"/>
    <property type="match status" value="1"/>
</dbReference>
<evidence type="ECO:0000256" key="5">
    <source>
        <dbReference type="SAM" id="MobiDB-lite"/>
    </source>
</evidence>
<evidence type="ECO:0008006" key="11">
    <source>
        <dbReference type="Google" id="ProtNLM"/>
    </source>
</evidence>
<feature type="domain" description="Plastocyanin-like" evidence="7">
    <location>
        <begin position="582"/>
        <end position="671"/>
    </location>
</feature>
<dbReference type="Pfam" id="PF07732">
    <property type="entry name" value="Cu-oxidase_3"/>
    <property type="match status" value="1"/>
</dbReference>
<evidence type="ECO:0000256" key="4">
    <source>
        <dbReference type="ARBA" id="ARBA00023008"/>
    </source>
</evidence>
<evidence type="ECO:0000313" key="10">
    <source>
        <dbReference type="Proteomes" id="UP001161017"/>
    </source>
</evidence>
<reference evidence="9" key="1">
    <citation type="journal article" date="2023" name="Genome Biol. Evol.">
        <title>First Whole Genome Sequence and Flow Cytometry Genome Size Data for the Lichen-Forming Fungus Ramalina farinacea (Ascomycota).</title>
        <authorList>
            <person name="Llewellyn T."/>
            <person name="Mian S."/>
            <person name="Hill R."/>
            <person name="Leitch I.J."/>
            <person name="Gaya E."/>
        </authorList>
    </citation>
    <scope>NUCLEOTIDE SEQUENCE</scope>
    <source>
        <strain evidence="9">LIQ254RAFAR</strain>
    </source>
</reference>
<dbReference type="InterPro" id="IPR008972">
    <property type="entry name" value="Cupredoxin"/>
</dbReference>
<accession>A0AA43TX76</accession>
<feature type="region of interest" description="Disordered" evidence="5">
    <location>
        <begin position="115"/>
        <end position="143"/>
    </location>
</feature>
<dbReference type="EMBL" id="JAPUFD010000014">
    <property type="protein sequence ID" value="MDI1491219.1"/>
    <property type="molecule type" value="Genomic_DNA"/>
</dbReference>
<comment type="similarity">
    <text evidence="1">Belongs to the multicopper oxidase family.</text>
</comment>
<dbReference type="GO" id="GO:0005507">
    <property type="term" value="F:copper ion binding"/>
    <property type="evidence" value="ECO:0007669"/>
    <property type="project" value="InterPro"/>
</dbReference>
<dbReference type="InterPro" id="IPR001117">
    <property type="entry name" value="Cu-oxidase_2nd"/>
</dbReference>
<gene>
    <name evidence="9" type="ORF">OHK93_002426</name>
</gene>
<dbReference type="InterPro" id="IPR011706">
    <property type="entry name" value="Cu-oxidase_C"/>
</dbReference>
<dbReference type="FunFam" id="2.60.40.420:FF:000021">
    <property type="entry name" value="Extracellular dihydrogeodin oxidase/laccase"/>
    <property type="match status" value="1"/>
</dbReference>
<proteinExistence type="inferred from homology"/>
<dbReference type="InterPro" id="IPR002355">
    <property type="entry name" value="Cu_oxidase_Cu_BS"/>
</dbReference>
<dbReference type="CDD" id="cd13901">
    <property type="entry name" value="CuRO_3_MaLCC_like"/>
    <property type="match status" value="1"/>
</dbReference>
<evidence type="ECO:0000259" key="6">
    <source>
        <dbReference type="Pfam" id="PF00394"/>
    </source>
</evidence>
<dbReference type="AlphaFoldDB" id="A0AA43TX76"/>
<keyword evidence="10" id="KW-1185">Reference proteome</keyword>
<evidence type="ECO:0000256" key="2">
    <source>
        <dbReference type="ARBA" id="ARBA00022723"/>
    </source>
</evidence>
<dbReference type="InterPro" id="IPR011707">
    <property type="entry name" value="Cu-oxidase-like_N"/>
</dbReference>
<feature type="domain" description="Plastocyanin-like" evidence="6">
    <location>
        <begin position="383"/>
        <end position="458"/>
    </location>
</feature>
<evidence type="ECO:0000259" key="7">
    <source>
        <dbReference type="Pfam" id="PF07731"/>
    </source>
</evidence>
<keyword evidence="3" id="KW-0560">Oxidoreductase</keyword>
<organism evidence="9 10">
    <name type="scientific">Ramalina farinacea</name>
    <dbReference type="NCBI Taxonomy" id="258253"/>
    <lineage>
        <taxon>Eukaryota</taxon>
        <taxon>Fungi</taxon>
        <taxon>Dikarya</taxon>
        <taxon>Ascomycota</taxon>
        <taxon>Pezizomycotina</taxon>
        <taxon>Lecanoromycetes</taxon>
        <taxon>OSLEUM clade</taxon>
        <taxon>Lecanoromycetidae</taxon>
        <taxon>Lecanorales</taxon>
        <taxon>Lecanorineae</taxon>
        <taxon>Ramalinaceae</taxon>
        <taxon>Ramalina</taxon>
    </lineage>
</organism>
<dbReference type="Pfam" id="PF00394">
    <property type="entry name" value="Cu-oxidase"/>
    <property type="match status" value="1"/>
</dbReference>
<dbReference type="CDD" id="cd13854">
    <property type="entry name" value="CuRO_1_MaLCC_like"/>
    <property type="match status" value="1"/>
</dbReference>
<dbReference type="InterPro" id="IPR045087">
    <property type="entry name" value="Cu-oxidase_fam"/>
</dbReference>
<sequence>MKLFDGLCETVTRALGLSALTSWNNDRSSSWDRIGPHGIQPQTTLRKDIPVAPFRQDSEPPAFRQDLPGPTRYHSSLETLFPSKKAQAFDGDNVPYGERESEIFLQNERLPIGSANQAQAGNSGDPEKDADLPPGPVFGPPNASPGFRCDYSAMRGWYHSAGVGSRNNWLSKPIMDTDNTGGTYDIFTNYDQYSPIGIVRKYHLNVTDQNINADGINRPDGGKVFNGQYPGPWIEACWGDWVEVTVENHLKYNGTAIHWHGVRMLNAFEHDGVNAITQCAIAPGDSYTYRFRVTQYGTSWYHSHYSLQYADGLAGPITFHGPTSADFDVALEPFLFGDWSHNSAFQDYAHELRMPPPAKMKTTILNGVGKEKSNPPEFVTPAHDLQVVAADFVAIEPYYRSSILVGIGQRYHVIVDALPSNTLIPTEQQNYWIRITGTDGCFEMEEGQGDDRLGIIRYNDAATDLPTSTAYEFDKTCADEPYNSLVPVVPMNVVDQLTGDNFEIGLEWPDENYTVPHGNFSRWDMTTTPMWLNLTDPLIDHLGDKDYNPAEYCLVTEDYTREDWVYLIMGVHGTAQDDAEGKRIFLPLAHPMHLHGHDFVLLAQESRPFHADDVWNGTFKYKNPPRRDTALMPTNGYMAMAFRTDNPGLWILHCHIAWHASSGLGINIRENEHLVKLSQHAEDEKNRVCKNWRAWFSEAEKHWWDAHEFQEDSVWDEVGRIPDELIQCRIGVKKAAVNVQPCRQRLGWCKAAYAYLCSETSTSQA</sequence>
<dbReference type="PROSITE" id="PS00080">
    <property type="entry name" value="MULTICOPPER_OXIDASE2"/>
    <property type="match status" value="1"/>
</dbReference>
<dbReference type="SUPFAM" id="SSF49503">
    <property type="entry name" value="Cupredoxins"/>
    <property type="match status" value="3"/>
</dbReference>
<dbReference type="PANTHER" id="PTHR11709">
    <property type="entry name" value="MULTI-COPPER OXIDASE"/>
    <property type="match status" value="1"/>
</dbReference>
<keyword evidence="2" id="KW-0479">Metal-binding</keyword>
<dbReference type="Proteomes" id="UP001161017">
    <property type="component" value="Unassembled WGS sequence"/>
</dbReference>
<evidence type="ECO:0000259" key="8">
    <source>
        <dbReference type="Pfam" id="PF07732"/>
    </source>
</evidence>
<dbReference type="GO" id="GO:0016491">
    <property type="term" value="F:oxidoreductase activity"/>
    <property type="evidence" value="ECO:0007669"/>
    <property type="project" value="UniProtKB-KW"/>
</dbReference>
<protein>
    <recommendedName>
        <fullName evidence="11">Multicopper oxidase</fullName>
    </recommendedName>
</protein>
<dbReference type="Gene3D" id="2.60.40.420">
    <property type="entry name" value="Cupredoxins - blue copper proteins"/>
    <property type="match status" value="3"/>
</dbReference>